<feature type="compositionally biased region" description="Pro residues" evidence="1">
    <location>
        <begin position="39"/>
        <end position="52"/>
    </location>
</feature>
<keyword evidence="3" id="KW-1185">Reference proteome</keyword>
<organism evidence="2 3">
    <name type="scientific">Monilinia vaccinii-corymbosi</name>
    <dbReference type="NCBI Taxonomy" id="61207"/>
    <lineage>
        <taxon>Eukaryota</taxon>
        <taxon>Fungi</taxon>
        <taxon>Dikarya</taxon>
        <taxon>Ascomycota</taxon>
        <taxon>Pezizomycotina</taxon>
        <taxon>Leotiomycetes</taxon>
        <taxon>Helotiales</taxon>
        <taxon>Sclerotiniaceae</taxon>
        <taxon>Monilinia</taxon>
    </lineage>
</organism>
<sequence length="1009" mass="110134">MQISFLSLNPLALPFHLSIGASQSPPPTSSSSSSFSSPSPSPSPSRSLPPPPAFAATSLFHYQQQVIDRQEQLLISIRNWNAPPAMAPPNLPTGQPALNAFQYNNNIHGFPPSLANLQNTSLDSTTSNDSFRTQVPLPWNLPSEYENNGALVIPDPSPFADPPALPFATPEFNNGHDARAHFQPFAHPNPHMNGALVGGFGQENGYHIPQGPQQHQNNFGIGMNGMHMQMSGMNMHAMNGFNGAHNVYQPSPYSGQIGGPPHPQMGNVQMNQHPQHQVSFNGHGAPVPPNFPHQNMGMRPQLAPLATHFPPNPYHTPQYNQTYSAPPIGMNPQQFYNGVGGNNHYRGPNSNPASASSMMSNLNFGSLSLGMSPSGMGMGMVIGPNGNQSHGYGHGNGNTGNFQPAPTNHNNNPAANARNAQYSSLPSAGPLYHPLPPKPQFHAQTAYPPNKPNNDLGHHAYAAISGNPRSAVHTPQPQQESLPSQPGESSQQSSDSAKSPVSSSDPPISATASEPRASLTPLLQASQGKTVTTSVDRAQQVNEWVQNTPTRGSSSRRDSLTTEGEVDSTTPKMLEGAESTPAGSFTPRPLATNPFACAELPPFSPNSKYGVASNMSHLLAELTRNGTEVPTADEATSLRFLPFEEYCRQAKPVQWGIPYGVTRQEVLAFLGRNAKIAAANDHEPIHIIMERVTSKTLDAYVEFISFSEAANAVNRFEQNRIGGRPGRLGQRHVEVELSSQGELMKQLFPKAKNVDWTGPTPRIIPRDANDMYNSGFQGFVSREELVMLVKHVESPQRSPFSKECPQRPFECLVSTLIKFPWAMVDYITCLDRELLYKATMQLLRLLVERVDNNDDPINLNPQLLKRVWRTALKCEGFSPCMKDNIVFELNIDPQVALELGVPPRADLWSYVWTIGPRKDVAYDLVEYYIKLIQDATADRKQLTLAEKAAARAMEVSRVPNIFGNLEKLVDYTDCLNLTLAQLAAKEWTAFEQAIRQALTPALEAGPSTQ</sequence>
<feature type="region of interest" description="Disordered" evidence="1">
    <location>
        <begin position="20"/>
        <end position="52"/>
    </location>
</feature>
<feature type="region of interest" description="Disordered" evidence="1">
    <location>
        <begin position="540"/>
        <end position="587"/>
    </location>
</feature>
<feature type="region of interest" description="Disordered" evidence="1">
    <location>
        <begin position="380"/>
        <end position="515"/>
    </location>
</feature>
<name>A0A8A3PI45_9HELO</name>
<feature type="compositionally biased region" description="Low complexity" evidence="1">
    <location>
        <begin position="475"/>
        <end position="507"/>
    </location>
</feature>
<dbReference type="AlphaFoldDB" id="A0A8A3PI45"/>
<feature type="compositionally biased region" description="Polar residues" evidence="1">
    <location>
        <begin position="540"/>
        <end position="553"/>
    </location>
</feature>
<feature type="compositionally biased region" description="Low complexity" evidence="1">
    <location>
        <begin position="29"/>
        <end position="38"/>
    </location>
</feature>
<feature type="compositionally biased region" description="Low complexity" evidence="1">
    <location>
        <begin position="399"/>
        <end position="420"/>
    </location>
</feature>
<gene>
    <name evidence="2" type="ORF">DSL72_007490</name>
</gene>
<dbReference type="Proteomes" id="UP000672032">
    <property type="component" value="Chromosome 5"/>
</dbReference>
<dbReference type="Gene3D" id="3.30.70.330">
    <property type="match status" value="1"/>
</dbReference>
<dbReference type="InterPro" id="IPR012677">
    <property type="entry name" value="Nucleotide-bd_a/b_plait_sf"/>
</dbReference>
<reference evidence="2" key="1">
    <citation type="submission" date="2020-10" db="EMBL/GenBank/DDBJ databases">
        <title>Genome Sequence of Monilinia vaccinii-corymbosi Sheds Light on Mummy Berry Disease Infection of Blueberry and Mating Type.</title>
        <authorList>
            <person name="Yow A.G."/>
            <person name="Zhang Y."/>
            <person name="Bansal K."/>
            <person name="Eacker S.M."/>
            <person name="Sullivan S."/>
            <person name="Liachko I."/>
            <person name="Cubeta M.A."/>
            <person name="Rollins J.A."/>
            <person name="Ashrafi H."/>
        </authorList>
    </citation>
    <scope>NUCLEOTIDE SEQUENCE</scope>
    <source>
        <strain evidence="2">RL-1</strain>
    </source>
</reference>
<protein>
    <recommendedName>
        <fullName evidence="4">RRM domain-containing protein</fullName>
    </recommendedName>
</protein>
<dbReference type="OrthoDB" id="336240at2759"/>
<evidence type="ECO:0000313" key="2">
    <source>
        <dbReference type="EMBL" id="QSZ34636.1"/>
    </source>
</evidence>
<accession>A0A8A3PI45</accession>
<evidence type="ECO:0008006" key="4">
    <source>
        <dbReference type="Google" id="ProtNLM"/>
    </source>
</evidence>
<evidence type="ECO:0000256" key="1">
    <source>
        <dbReference type="SAM" id="MobiDB-lite"/>
    </source>
</evidence>
<proteinExistence type="predicted"/>
<dbReference type="EMBL" id="CP063409">
    <property type="protein sequence ID" value="QSZ34636.1"/>
    <property type="molecule type" value="Genomic_DNA"/>
</dbReference>
<evidence type="ECO:0000313" key="3">
    <source>
        <dbReference type="Proteomes" id="UP000672032"/>
    </source>
</evidence>